<dbReference type="SMART" id="SM00086">
    <property type="entry name" value="PAC"/>
    <property type="match status" value="2"/>
</dbReference>
<protein>
    <recommendedName>
        <fullName evidence="2">histidine kinase</fullName>
        <ecNumber evidence="2">2.7.13.3</ecNumber>
    </recommendedName>
</protein>
<evidence type="ECO:0000256" key="4">
    <source>
        <dbReference type="ARBA" id="ARBA00022679"/>
    </source>
</evidence>
<dbReference type="InterPro" id="IPR003594">
    <property type="entry name" value="HATPase_dom"/>
</dbReference>
<comment type="catalytic activity">
    <reaction evidence="1">
        <text>ATP + protein L-histidine = ADP + protein N-phospho-L-histidine.</text>
        <dbReference type="EC" id="2.7.13.3"/>
    </reaction>
</comment>
<evidence type="ECO:0000259" key="8">
    <source>
        <dbReference type="PROSITE" id="PS50112"/>
    </source>
</evidence>
<dbReference type="InterPro" id="IPR004358">
    <property type="entry name" value="Sig_transdc_His_kin-like_C"/>
</dbReference>
<feature type="domain" description="PAC" evidence="9">
    <location>
        <begin position="214"/>
        <end position="266"/>
    </location>
</feature>
<dbReference type="InterPro" id="IPR013655">
    <property type="entry name" value="PAS_fold_3"/>
</dbReference>
<dbReference type="InterPro" id="IPR052162">
    <property type="entry name" value="Sensor_kinase/Photoreceptor"/>
</dbReference>
<keyword evidence="6" id="KW-0175">Coiled coil</keyword>
<comment type="caution">
    <text evidence="10">The sequence shown here is derived from an EMBL/GenBank/DDBJ whole genome shotgun (WGS) entry which is preliminary data.</text>
</comment>
<dbReference type="EMBL" id="WBVQ01000003">
    <property type="protein sequence ID" value="KAB2815262.1"/>
    <property type="molecule type" value="Genomic_DNA"/>
</dbReference>
<dbReference type="Gene3D" id="2.10.70.100">
    <property type="match status" value="1"/>
</dbReference>
<feature type="domain" description="PAS" evidence="8">
    <location>
        <begin position="11"/>
        <end position="84"/>
    </location>
</feature>
<dbReference type="GO" id="GO:0004673">
    <property type="term" value="F:protein histidine kinase activity"/>
    <property type="evidence" value="ECO:0007669"/>
    <property type="project" value="UniProtKB-EC"/>
</dbReference>
<dbReference type="Pfam" id="PF08447">
    <property type="entry name" value="PAS_3"/>
    <property type="match status" value="2"/>
</dbReference>
<feature type="domain" description="PAC" evidence="9">
    <location>
        <begin position="87"/>
        <end position="139"/>
    </location>
</feature>
<keyword evidence="5" id="KW-0418">Kinase</keyword>
<dbReference type="PROSITE" id="PS50112">
    <property type="entry name" value="PAS"/>
    <property type="match status" value="1"/>
</dbReference>
<accession>A0A6L3ZC92</accession>
<feature type="coiled-coil region" evidence="6">
    <location>
        <begin position="309"/>
        <end position="336"/>
    </location>
</feature>
<keyword evidence="11" id="KW-1185">Reference proteome</keyword>
<evidence type="ECO:0000256" key="3">
    <source>
        <dbReference type="ARBA" id="ARBA00022553"/>
    </source>
</evidence>
<evidence type="ECO:0000313" key="10">
    <source>
        <dbReference type="EMBL" id="KAB2815262.1"/>
    </source>
</evidence>
<evidence type="ECO:0000256" key="2">
    <source>
        <dbReference type="ARBA" id="ARBA00012438"/>
    </source>
</evidence>
<dbReference type="InterPro" id="IPR035965">
    <property type="entry name" value="PAS-like_dom_sf"/>
</dbReference>
<dbReference type="PANTHER" id="PTHR43304:SF1">
    <property type="entry name" value="PAC DOMAIN-CONTAINING PROTEIN"/>
    <property type="match status" value="1"/>
</dbReference>
<dbReference type="Gene3D" id="3.30.450.20">
    <property type="entry name" value="PAS domain"/>
    <property type="match status" value="2"/>
</dbReference>
<evidence type="ECO:0000256" key="1">
    <source>
        <dbReference type="ARBA" id="ARBA00000085"/>
    </source>
</evidence>
<dbReference type="NCBIfam" id="TIGR00229">
    <property type="entry name" value="sensory_box"/>
    <property type="match status" value="2"/>
</dbReference>
<dbReference type="SMART" id="SM00091">
    <property type="entry name" value="PAS"/>
    <property type="match status" value="1"/>
</dbReference>
<dbReference type="PANTHER" id="PTHR43304">
    <property type="entry name" value="PHYTOCHROME-LIKE PROTEIN CPH1"/>
    <property type="match status" value="1"/>
</dbReference>
<dbReference type="Gene3D" id="3.30.565.10">
    <property type="entry name" value="Histidine kinase-like ATPase, C-terminal domain"/>
    <property type="match status" value="1"/>
</dbReference>
<dbReference type="InterPro" id="IPR005467">
    <property type="entry name" value="His_kinase_dom"/>
</dbReference>
<keyword evidence="4" id="KW-0808">Transferase</keyword>
<dbReference type="CDD" id="cd00130">
    <property type="entry name" value="PAS"/>
    <property type="match status" value="1"/>
</dbReference>
<organism evidence="10 11">
    <name type="scientific">Phaeocystidibacter marisrubri</name>
    <dbReference type="NCBI Taxonomy" id="1577780"/>
    <lineage>
        <taxon>Bacteria</taxon>
        <taxon>Pseudomonadati</taxon>
        <taxon>Bacteroidota</taxon>
        <taxon>Flavobacteriia</taxon>
        <taxon>Flavobacteriales</taxon>
        <taxon>Phaeocystidibacteraceae</taxon>
        <taxon>Phaeocystidibacter</taxon>
    </lineage>
</organism>
<proteinExistence type="predicted"/>
<dbReference type="InterPro" id="IPR001610">
    <property type="entry name" value="PAC"/>
</dbReference>
<dbReference type="PRINTS" id="PR00344">
    <property type="entry name" value="BCTRLSENSOR"/>
</dbReference>
<dbReference type="Proteomes" id="UP000484164">
    <property type="component" value="Unassembled WGS sequence"/>
</dbReference>
<keyword evidence="3" id="KW-0597">Phosphoprotein</keyword>
<dbReference type="InterPro" id="IPR036890">
    <property type="entry name" value="HATPase_C_sf"/>
</dbReference>
<sequence length="496" mass="56412">MPTVSFSTNDELSRIKHALNSVSVGIWQWDITTGNEWWTDTFFTMLGYEVGDLEPSYQTFINELAHPDHVERIEKAIAAHLEHGVEYRLSFQMKKKSGDYLWVLASGEAIRDKSGKPVFMAGSNVDIEREVQIQQELEKNQLFLEETGSLAKVGGWEVDLQNMTTQWSKAVYDIHEVPYDEVVPVEDAINFFHDDDKERISTAFGKAVSEKLPYSDTFRIITRSNKEVYVHAVGIPVMNEAGEVVSVRGVFQDIDDRVRSQLLTEDALATSTEQNQRLVNFAHIVSHNLRNHTGNLEMLLSFLKDSKDEQDREDLIEKLQNVVENLSNTLTDLHDIITVQNQQVTDVDEVDFTSIAHKIVQILAGDIDRLDVDVQIDLPPQLLGRFSQIYADSVMLNLVSNAIRYRSPSRRLVIHIYHDIDEKYINIHVKDNGLGIDLELHKNRIFRMYGTIHTHPDSRGVGLFLIKNQLESSGGAISVESTPDEGTTFTIHIPRT</sequence>
<reference evidence="10 11" key="1">
    <citation type="submission" date="2019-10" db="EMBL/GenBank/DDBJ databases">
        <title>Genome sequence of Phaeocystidibacter marisrubri JCM30614 (type strain).</title>
        <authorList>
            <person name="Bowman J.P."/>
        </authorList>
    </citation>
    <scope>NUCLEOTIDE SEQUENCE [LARGE SCALE GENOMIC DNA]</scope>
    <source>
        <strain evidence="10 11">JCM 30614</strain>
    </source>
</reference>
<dbReference type="EC" id="2.7.13.3" evidence="2"/>
<evidence type="ECO:0000256" key="6">
    <source>
        <dbReference type="SAM" id="Coils"/>
    </source>
</evidence>
<dbReference type="SMART" id="SM00387">
    <property type="entry name" value="HATPase_c"/>
    <property type="match status" value="1"/>
</dbReference>
<evidence type="ECO:0000313" key="11">
    <source>
        <dbReference type="Proteomes" id="UP000484164"/>
    </source>
</evidence>
<evidence type="ECO:0000259" key="7">
    <source>
        <dbReference type="PROSITE" id="PS50109"/>
    </source>
</evidence>
<gene>
    <name evidence="10" type="ORF">F8C82_14315</name>
</gene>
<dbReference type="InterPro" id="IPR000014">
    <property type="entry name" value="PAS"/>
</dbReference>
<evidence type="ECO:0000256" key="5">
    <source>
        <dbReference type="ARBA" id="ARBA00022777"/>
    </source>
</evidence>
<dbReference type="InterPro" id="IPR000700">
    <property type="entry name" value="PAS-assoc_C"/>
</dbReference>
<dbReference type="SUPFAM" id="SSF55785">
    <property type="entry name" value="PYP-like sensor domain (PAS domain)"/>
    <property type="match status" value="2"/>
</dbReference>
<dbReference type="AlphaFoldDB" id="A0A6L3ZC92"/>
<dbReference type="SUPFAM" id="SSF55874">
    <property type="entry name" value="ATPase domain of HSP90 chaperone/DNA topoisomerase II/histidine kinase"/>
    <property type="match status" value="1"/>
</dbReference>
<feature type="domain" description="Histidine kinase" evidence="7">
    <location>
        <begin position="284"/>
        <end position="496"/>
    </location>
</feature>
<dbReference type="PROSITE" id="PS50109">
    <property type="entry name" value="HIS_KIN"/>
    <property type="match status" value="1"/>
</dbReference>
<dbReference type="Pfam" id="PF02518">
    <property type="entry name" value="HATPase_c"/>
    <property type="match status" value="1"/>
</dbReference>
<dbReference type="PROSITE" id="PS50113">
    <property type="entry name" value="PAC"/>
    <property type="match status" value="2"/>
</dbReference>
<evidence type="ECO:0000259" key="9">
    <source>
        <dbReference type="PROSITE" id="PS50113"/>
    </source>
</evidence>
<name>A0A6L3ZC92_9FLAO</name>
<dbReference type="OrthoDB" id="5522855at2"/>